<dbReference type="Proteomes" id="UP001251528">
    <property type="component" value="Unassembled WGS sequence"/>
</dbReference>
<dbReference type="AlphaFoldDB" id="A0AAJ0CJ50"/>
<keyword evidence="3" id="KW-1185">Reference proteome</keyword>
<feature type="compositionally biased region" description="Polar residues" evidence="1">
    <location>
        <begin position="28"/>
        <end position="59"/>
    </location>
</feature>
<gene>
    <name evidence="2" type="ORF">QQS21_008488</name>
</gene>
<name>A0AAJ0CJ50_9HYPO</name>
<evidence type="ECO:0000313" key="2">
    <source>
        <dbReference type="EMBL" id="KAK2593830.1"/>
    </source>
</evidence>
<evidence type="ECO:0000256" key="1">
    <source>
        <dbReference type="SAM" id="MobiDB-lite"/>
    </source>
</evidence>
<protein>
    <submittedName>
        <fullName evidence="2">Uncharacterized protein</fullName>
    </submittedName>
</protein>
<sequence>MSYTELIKNNGNFEDMFWSKKPSEKGSTDTLYVNGDGSNITNTPARLTSGGSAQGNSRNRPGAKPAVPRNG</sequence>
<dbReference type="EMBL" id="JASWJB010000194">
    <property type="protein sequence ID" value="KAK2593830.1"/>
    <property type="molecule type" value="Genomic_DNA"/>
</dbReference>
<comment type="caution">
    <text evidence="2">The sequence shown here is derived from an EMBL/GenBank/DDBJ whole genome shotgun (WGS) entry which is preliminary data.</text>
</comment>
<feature type="compositionally biased region" description="Basic and acidic residues" evidence="1">
    <location>
        <begin position="17"/>
        <end position="27"/>
    </location>
</feature>
<reference evidence="2" key="1">
    <citation type="submission" date="2023-06" db="EMBL/GenBank/DDBJ databases">
        <title>Conoideocrella luteorostrata (Hypocreales: Clavicipitaceae), a potential biocontrol fungus for elongate hemlock scale in United States Christmas tree production areas.</title>
        <authorList>
            <person name="Barrett H."/>
            <person name="Lovett B."/>
            <person name="Macias A.M."/>
            <person name="Stajich J.E."/>
            <person name="Kasson M.T."/>
        </authorList>
    </citation>
    <scope>NUCLEOTIDE SEQUENCE</scope>
    <source>
        <strain evidence="2">ARSEF 14590</strain>
    </source>
</reference>
<evidence type="ECO:0000313" key="3">
    <source>
        <dbReference type="Proteomes" id="UP001251528"/>
    </source>
</evidence>
<feature type="region of interest" description="Disordered" evidence="1">
    <location>
        <begin position="17"/>
        <end position="71"/>
    </location>
</feature>
<accession>A0AAJ0CJ50</accession>
<proteinExistence type="predicted"/>
<organism evidence="2 3">
    <name type="scientific">Conoideocrella luteorostrata</name>
    <dbReference type="NCBI Taxonomy" id="1105319"/>
    <lineage>
        <taxon>Eukaryota</taxon>
        <taxon>Fungi</taxon>
        <taxon>Dikarya</taxon>
        <taxon>Ascomycota</taxon>
        <taxon>Pezizomycotina</taxon>
        <taxon>Sordariomycetes</taxon>
        <taxon>Hypocreomycetidae</taxon>
        <taxon>Hypocreales</taxon>
        <taxon>Clavicipitaceae</taxon>
        <taxon>Conoideocrella</taxon>
    </lineage>
</organism>